<dbReference type="STRING" id="1810919.A0A3D8R3V0"/>
<feature type="region of interest" description="Disordered" evidence="1">
    <location>
        <begin position="1"/>
        <end position="72"/>
    </location>
</feature>
<accession>A0A3D8R3V0</accession>
<dbReference type="OrthoDB" id="9970474at2759"/>
<reference evidence="2 3" key="1">
    <citation type="journal article" date="2018" name="IMA Fungus">
        <title>IMA Genome-F 9: Draft genome sequence of Annulohypoxylon stygium, Aspergillus mulundensis, Berkeleyomyces basicola (syn. Thielaviopsis basicola), Ceratocystis smalleyi, two Cercospora beticola strains, Coleophoma cylindrospora, Fusarium fracticaudum, Phialophora cf. hyalina, and Morchella septimelata.</title>
        <authorList>
            <person name="Wingfield B.D."/>
            <person name="Bills G.F."/>
            <person name="Dong Y."/>
            <person name="Huang W."/>
            <person name="Nel W.J."/>
            <person name="Swalarsk-Parry B.S."/>
            <person name="Vaghefi N."/>
            <person name="Wilken P.M."/>
            <person name="An Z."/>
            <person name="de Beer Z.W."/>
            <person name="De Vos L."/>
            <person name="Chen L."/>
            <person name="Duong T.A."/>
            <person name="Gao Y."/>
            <person name="Hammerbacher A."/>
            <person name="Kikkert J.R."/>
            <person name="Li Y."/>
            <person name="Li H."/>
            <person name="Li K."/>
            <person name="Li Q."/>
            <person name="Liu X."/>
            <person name="Ma X."/>
            <person name="Naidoo K."/>
            <person name="Pethybridge S.J."/>
            <person name="Sun J."/>
            <person name="Steenkamp E.T."/>
            <person name="van der Nest M.A."/>
            <person name="van Wyk S."/>
            <person name="Wingfield M.J."/>
            <person name="Xiong C."/>
            <person name="Yue Q."/>
            <person name="Zhang X."/>
        </authorList>
    </citation>
    <scope>NUCLEOTIDE SEQUENCE [LARGE SCALE GENOMIC DNA]</scope>
    <source>
        <strain evidence="2 3">DSM 5745</strain>
    </source>
</reference>
<sequence length="342" mass="37688">MTQFIPTPPTPSKPGSFPPTPSSTKIPIAPPPWTLRAKSWTFLYTDPPSSSPDPPQNPNNTPQILQDNLPAGSYHPLETIHASALERLANGSPQYQKSWLKAVMIIRYEETDIGPYDELILVPGRAMNPSTGKAEMRISNIYVSTDASVWNGRRNWSTSSSLTPSSPTPPFSSRVNKANGWVVRADIPKHRATFIFTPLPHSNATELRVYHPPNTPAPLDPSRPFFTVLLKDSALPTIPLPRLAPIPIVQPPLARSRWPPGIQDAVIGTDDPENGRENPWLRIWPSFKGRWGLAYADTLRDEEGEEGLEFYGDGVGFPRVRFRAVGAYFEGVVGFGVADVVG</sequence>
<feature type="compositionally biased region" description="Pro residues" evidence="1">
    <location>
        <begin position="1"/>
        <end position="21"/>
    </location>
</feature>
<keyword evidence="3" id="KW-1185">Reference proteome</keyword>
<dbReference type="InterPro" id="IPR023375">
    <property type="entry name" value="ADC_dom_sf"/>
</dbReference>
<evidence type="ECO:0000256" key="1">
    <source>
        <dbReference type="SAM" id="MobiDB-lite"/>
    </source>
</evidence>
<dbReference type="AlphaFoldDB" id="A0A3D8R3V0"/>
<evidence type="ECO:0000313" key="2">
    <source>
        <dbReference type="EMBL" id="RDW68733.1"/>
    </source>
</evidence>
<comment type="caution">
    <text evidence="2">The sequence shown here is derived from an EMBL/GenBank/DDBJ whole genome shotgun (WGS) entry which is preliminary data.</text>
</comment>
<name>A0A3D8R3V0_9EURO</name>
<feature type="region of interest" description="Disordered" evidence="1">
    <location>
        <begin position="154"/>
        <end position="175"/>
    </location>
</feature>
<dbReference type="RefSeq" id="XP_026600522.1">
    <property type="nucleotide sequence ID" value="XM_026750509.1"/>
</dbReference>
<dbReference type="EMBL" id="PVWQ01000011">
    <property type="protein sequence ID" value="RDW68733.1"/>
    <property type="molecule type" value="Genomic_DNA"/>
</dbReference>
<dbReference type="Proteomes" id="UP000256690">
    <property type="component" value="Unassembled WGS sequence"/>
</dbReference>
<evidence type="ECO:0000313" key="3">
    <source>
        <dbReference type="Proteomes" id="UP000256690"/>
    </source>
</evidence>
<dbReference type="SUPFAM" id="SSF160104">
    <property type="entry name" value="Acetoacetate decarboxylase-like"/>
    <property type="match status" value="1"/>
</dbReference>
<gene>
    <name evidence="2" type="ORF">DSM5745_08493</name>
</gene>
<organism evidence="2 3">
    <name type="scientific">Aspergillus mulundensis</name>
    <dbReference type="NCBI Taxonomy" id="1810919"/>
    <lineage>
        <taxon>Eukaryota</taxon>
        <taxon>Fungi</taxon>
        <taxon>Dikarya</taxon>
        <taxon>Ascomycota</taxon>
        <taxon>Pezizomycotina</taxon>
        <taxon>Eurotiomycetes</taxon>
        <taxon>Eurotiomycetidae</taxon>
        <taxon>Eurotiales</taxon>
        <taxon>Aspergillaceae</taxon>
        <taxon>Aspergillus</taxon>
        <taxon>Aspergillus subgen. Nidulantes</taxon>
    </lineage>
</organism>
<protein>
    <submittedName>
        <fullName evidence="2">Uncharacterized protein</fullName>
    </submittedName>
</protein>
<dbReference type="GeneID" id="38118863"/>
<proteinExistence type="predicted"/>
<dbReference type="PANTHER" id="PTHR40518:SF1">
    <property type="entry name" value="ACETOACETATE DECARBOXYLASE"/>
    <property type="match status" value="1"/>
</dbReference>
<dbReference type="PANTHER" id="PTHR40518">
    <property type="entry name" value="ACETOACETATE DECARBOXYLASE"/>
    <property type="match status" value="1"/>
</dbReference>